<gene>
    <name evidence="1" type="ORF">ANN_11771</name>
</gene>
<accession>A0ABQ8T603</accession>
<dbReference type="Proteomes" id="UP001148838">
    <property type="component" value="Unassembled WGS sequence"/>
</dbReference>
<reference evidence="1 2" key="1">
    <citation type="journal article" date="2022" name="Allergy">
        <title>Genome assembly and annotation of Periplaneta americana reveal a comprehensive cockroach allergen profile.</title>
        <authorList>
            <person name="Wang L."/>
            <person name="Xiong Q."/>
            <person name="Saelim N."/>
            <person name="Wang L."/>
            <person name="Nong W."/>
            <person name="Wan A.T."/>
            <person name="Shi M."/>
            <person name="Liu X."/>
            <person name="Cao Q."/>
            <person name="Hui J.H.L."/>
            <person name="Sookrung N."/>
            <person name="Leung T.F."/>
            <person name="Tungtrongchitr A."/>
            <person name="Tsui S.K.W."/>
        </authorList>
    </citation>
    <scope>NUCLEOTIDE SEQUENCE [LARGE SCALE GENOMIC DNA]</scope>
    <source>
        <strain evidence="1">PWHHKU_190912</strain>
    </source>
</reference>
<proteinExistence type="predicted"/>
<dbReference type="Gene3D" id="3.30.420.10">
    <property type="entry name" value="Ribonuclease H-like superfamily/Ribonuclease H"/>
    <property type="match status" value="1"/>
</dbReference>
<evidence type="ECO:0000313" key="1">
    <source>
        <dbReference type="EMBL" id="KAJ4441911.1"/>
    </source>
</evidence>
<sequence>MRKTQRWIGRRGSAAEFPPRSLNLTPPDFYLWGALKDTVYATKPQTLEELRVQIEHACNDIPLATIQLICHSVLRRCWECTVAKEIHFEHAVIKITGLSYTSFIGLSLLRAAGIHYPRTRHSDHKIRKKLTPVRFPNSSHSCHYWSYRTYRDLKRVSAFVSEKLPINQGVQSELENVYVRKNSPQYMFRNSSHSCHYQRYRTYRLYSKYAAELCFSVTDIFSSSCSSSCSRIPPYCTVAQVYVILMYLPLRFGER</sequence>
<dbReference type="PANTHER" id="PTHR47326">
    <property type="entry name" value="TRANSPOSABLE ELEMENT TC3 TRANSPOSASE-LIKE PROTEIN"/>
    <property type="match status" value="1"/>
</dbReference>
<dbReference type="EMBL" id="JAJSOF020000015">
    <property type="protein sequence ID" value="KAJ4441911.1"/>
    <property type="molecule type" value="Genomic_DNA"/>
</dbReference>
<name>A0ABQ8T603_PERAM</name>
<keyword evidence="2" id="KW-1185">Reference proteome</keyword>
<comment type="caution">
    <text evidence="1">The sequence shown here is derived from an EMBL/GenBank/DDBJ whole genome shotgun (WGS) entry which is preliminary data.</text>
</comment>
<dbReference type="InterPro" id="IPR036397">
    <property type="entry name" value="RNaseH_sf"/>
</dbReference>
<evidence type="ECO:0000313" key="2">
    <source>
        <dbReference type="Proteomes" id="UP001148838"/>
    </source>
</evidence>
<protein>
    <submittedName>
        <fullName evidence="1">Uncharacterized protein</fullName>
    </submittedName>
</protein>
<dbReference type="PANTHER" id="PTHR47326:SF1">
    <property type="entry name" value="HTH PSQ-TYPE DOMAIN-CONTAINING PROTEIN"/>
    <property type="match status" value="1"/>
</dbReference>
<organism evidence="1 2">
    <name type="scientific">Periplaneta americana</name>
    <name type="common">American cockroach</name>
    <name type="synonym">Blatta americana</name>
    <dbReference type="NCBI Taxonomy" id="6978"/>
    <lineage>
        <taxon>Eukaryota</taxon>
        <taxon>Metazoa</taxon>
        <taxon>Ecdysozoa</taxon>
        <taxon>Arthropoda</taxon>
        <taxon>Hexapoda</taxon>
        <taxon>Insecta</taxon>
        <taxon>Pterygota</taxon>
        <taxon>Neoptera</taxon>
        <taxon>Polyneoptera</taxon>
        <taxon>Dictyoptera</taxon>
        <taxon>Blattodea</taxon>
        <taxon>Blattoidea</taxon>
        <taxon>Blattidae</taxon>
        <taxon>Blattinae</taxon>
        <taxon>Periplaneta</taxon>
    </lineage>
</organism>